<keyword evidence="1" id="KW-1015">Disulfide bond</keyword>
<evidence type="ECO:0000259" key="3">
    <source>
        <dbReference type="PROSITE" id="PS50026"/>
    </source>
</evidence>
<proteinExistence type="predicted"/>
<keyword evidence="1" id="KW-0245">EGF-like domain</keyword>
<dbReference type="PROSITE" id="PS50026">
    <property type="entry name" value="EGF_3"/>
    <property type="match status" value="1"/>
</dbReference>
<keyword evidence="2" id="KW-0812">Transmembrane</keyword>
<sequence>MGSGDLRPLFKGLYEEQKNNLDSVGRGNMTISRKILVNMHEFLDLFMKPRETDLWKQVEDQCHSDYSEPHFVRYTWVLYLTALRQVNTRQDWIELNPYFHPNVSKTNITHIMNSAIDWNNELFLVTEKHIIRDYHALMVFNLYFCEKPELKHAYLCPDGCFGRINRETKQWELGNPCENANNTQTDRCFPKPEHWPGVISRLWKQLGNPSEGLDDDPISGAFSWLTRNQGYQCDCEEGYQWNNEEMVCEKGRKILKQCNPITLEPCSLPGTKACTLKDYTSEADCLCHPQYTGTFCERFKDPCTDLKFNVTLPDGRQLIEAIGEDLCRVDMEGTANEKENIEVIRQIDEWGGTVITEVITSPKHSRCVGKPGTDTYYCICKPPFSEDITLDYPNCLHQEGSCDSKLCVHGTCVTTPNHRGKAICMCYAGYVGSECDRREEEWSVWSSCKPICGRFRTRTRTRIISSNDRNGAPEKIEQMETCPARMGKNCPESFVESLRRANVSKAGKAVKFVRLIETSNPDLLKLLSVAAACGLLLIAFIQFLRLVTFMLVL</sequence>
<gene>
    <name evidence="4" type="ORF">HDID_LOCUS2872</name>
</gene>
<evidence type="ECO:0000256" key="2">
    <source>
        <dbReference type="SAM" id="Phobius"/>
    </source>
</evidence>
<protein>
    <submittedName>
        <fullName evidence="6">EGF-like domain-containing protein</fullName>
    </submittedName>
</protein>
<dbReference type="OrthoDB" id="6515930at2759"/>
<feature type="disulfide bond" evidence="1">
    <location>
        <begin position="426"/>
        <end position="435"/>
    </location>
</feature>
<feature type="disulfide bond" evidence="1">
    <location>
        <begin position="402"/>
        <end position="412"/>
    </location>
</feature>
<dbReference type="WBParaSite" id="HDID_0000287401-mRNA-1">
    <property type="protein sequence ID" value="HDID_0000287401-mRNA-1"/>
    <property type="gene ID" value="HDID_0000287401"/>
</dbReference>
<evidence type="ECO:0000313" key="5">
    <source>
        <dbReference type="Proteomes" id="UP000274504"/>
    </source>
</evidence>
<feature type="transmembrane region" description="Helical" evidence="2">
    <location>
        <begin position="526"/>
        <end position="552"/>
    </location>
</feature>
<dbReference type="Gene3D" id="2.10.25.10">
    <property type="entry name" value="Laminin"/>
    <property type="match status" value="1"/>
</dbReference>
<accession>A0A0R3SDT4</accession>
<dbReference type="PANTHER" id="PTHR24033:SF151">
    <property type="entry name" value="NOTCH 2"/>
    <property type="match status" value="1"/>
</dbReference>
<reference evidence="6" key="1">
    <citation type="submission" date="2017-02" db="UniProtKB">
        <authorList>
            <consortium name="WormBaseParasite"/>
        </authorList>
    </citation>
    <scope>IDENTIFICATION</scope>
</reference>
<dbReference type="InterPro" id="IPR000742">
    <property type="entry name" value="EGF"/>
</dbReference>
<keyword evidence="2" id="KW-1133">Transmembrane helix</keyword>
<feature type="domain" description="EGF-like" evidence="3">
    <location>
        <begin position="398"/>
        <end position="436"/>
    </location>
</feature>
<dbReference type="STRING" id="6216.A0A0R3SDT4"/>
<dbReference type="PROSITE" id="PS01186">
    <property type="entry name" value="EGF_2"/>
    <property type="match status" value="1"/>
</dbReference>
<organism evidence="6">
    <name type="scientific">Hymenolepis diminuta</name>
    <name type="common">Rat tapeworm</name>
    <dbReference type="NCBI Taxonomy" id="6216"/>
    <lineage>
        <taxon>Eukaryota</taxon>
        <taxon>Metazoa</taxon>
        <taxon>Spiralia</taxon>
        <taxon>Lophotrochozoa</taxon>
        <taxon>Platyhelminthes</taxon>
        <taxon>Cestoda</taxon>
        <taxon>Eucestoda</taxon>
        <taxon>Cyclophyllidea</taxon>
        <taxon>Hymenolepididae</taxon>
        <taxon>Hymenolepis</taxon>
    </lineage>
</organism>
<keyword evidence="2" id="KW-0472">Membrane</keyword>
<dbReference type="Proteomes" id="UP000274504">
    <property type="component" value="Unassembled WGS sequence"/>
</dbReference>
<evidence type="ECO:0000313" key="6">
    <source>
        <dbReference type="WBParaSite" id="HDID_0000287401-mRNA-1"/>
    </source>
</evidence>
<evidence type="ECO:0000256" key="1">
    <source>
        <dbReference type="PROSITE-ProRule" id="PRU00076"/>
    </source>
</evidence>
<reference evidence="4 5" key="2">
    <citation type="submission" date="2018-11" db="EMBL/GenBank/DDBJ databases">
        <authorList>
            <consortium name="Pathogen Informatics"/>
        </authorList>
    </citation>
    <scope>NUCLEOTIDE SEQUENCE [LARGE SCALE GENOMIC DNA]</scope>
</reference>
<dbReference type="PANTHER" id="PTHR24033">
    <property type="entry name" value="EGF-LIKE DOMAIN-CONTAINING PROTEIN"/>
    <property type="match status" value="1"/>
</dbReference>
<dbReference type="AlphaFoldDB" id="A0A0R3SDT4"/>
<dbReference type="PROSITE" id="PS00022">
    <property type="entry name" value="EGF_1"/>
    <property type="match status" value="2"/>
</dbReference>
<dbReference type="InterPro" id="IPR051830">
    <property type="entry name" value="NOTCH_homolog"/>
</dbReference>
<dbReference type="EMBL" id="UYSG01000773">
    <property type="protein sequence ID" value="VDL23271.1"/>
    <property type="molecule type" value="Genomic_DNA"/>
</dbReference>
<dbReference type="SMART" id="SM00181">
    <property type="entry name" value="EGF"/>
    <property type="match status" value="2"/>
</dbReference>
<evidence type="ECO:0000313" key="4">
    <source>
        <dbReference type="EMBL" id="VDL23271.1"/>
    </source>
</evidence>
<feature type="disulfide bond" evidence="1">
    <location>
        <begin position="407"/>
        <end position="424"/>
    </location>
</feature>
<name>A0A0R3SDT4_HYMDI</name>
<dbReference type="SUPFAM" id="SSF57196">
    <property type="entry name" value="EGF/Laminin"/>
    <property type="match status" value="1"/>
</dbReference>